<evidence type="ECO:0000313" key="1">
    <source>
        <dbReference type="EMBL" id="KAF3435888.1"/>
    </source>
</evidence>
<name>A0A8K0DX51_9ROSA</name>
<gene>
    <name evidence="1" type="ORF">FNV43_RR22980</name>
</gene>
<accession>A0A8K0DX51</accession>
<proteinExistence type="predicted"/>
<organism evidence="1 2">
    <name type="scientific">Rhamnella rubrinervis</name>
    <dbReference type="NCBI Taxonomy" id="2594499"/>
    <lineage>
        <taxon>Eukaryota</taxon>
        <taxon>Viridiplantae</taxon>
        <taxon>Streptophyta</taxon>
        <taxon>Embryophyta</taxon>
        <taxon>Tracheophyta</taxon>
        <taxon>Spermatophyta</taxon>
        <taxon>Magnoliopsida</taxon>
        <taxon>eudicotyledons</taxon>
        <taxon>Gunneridae</taxon>
        <taxon>Pentapetalae</taxon>
        <taxon>rosids</taxon>
        <taxon>fabids</taxon>
        <taxon>Rosales</taxon>
        <taxon>Rhamnaceae</taxon>
        <taxon>rhamnoid group</taxon>
        <taxon>Rhamneae</taxon>
        <taxon>Rhamnella</taxon>
    </lineage>
</organism>
<evidence type="ECO:0000313" key="2">
    <source>
        <dbReference type="Proteomes" id="UP000796880"/>
    </source>
</evidence>
<sequence length="99" mass="11038">MRLTTVTMKLAIVELITTMELANSKTRHQVATGIDEGAKVNGRRTQGGLWRRKNLSQKPTVRAPDKLSKQMHLGSSNLIGVEEFVCTKELNLGAEEFEK</sequence>
<dbReference type="EMBL" id="VOIH02000010">
    <property type="protein sequence ID" value="KAF3435888.1"/>
    <property type="molecule type" value="Genomic_DNA"/>
</dbReference>
<dbReference type="Proteomes" id="UP000796880">
    <property type="component" value="Unassembled WGS sequence"/>
</dbReference>
<dbReference type="AlphaFoldDB" id="A0A8K0DX51"/>
<dbReference type="OrthoDB" id="687730at2759"/>
<protein>
    <submittedName>
        <fullName evidence="1">Uncharacterized protein</fullName>
    </submittedName>
</protein>
<comment type="caution">
    <text evidence="1">The sequence shown here is derived from an EMBL/GenBank/DDBJ whole genome shotgun (WGS) entry which is preliminary data.</text>
</comment>
<reference evidence="1" key="1">
    <citation type="submission" date="2020-03" db="EMBL/GenBank/DDBJ databases">
        <title>A high-quality chromosome-level genome assembly of a woody plant with both climbing and erect habits, Rhamnella rubrinervis.</title>
        <authorList>
            <person name="Lu Z."/>
            <person name="Yang Y."/>
            <person name="Zhu X."/>
            <person name="Sun Y."/>
        </authorList>
    </citation>
    <scope>NUCLEOTIDE SEQUENCE</scope>
    <source>
        <strain evidence="1">BYM</strain>
        <tissue evidence="1">Leaf</tissue>
    </source>
</reference>
<keyword evidence="2" id="KW-1185">Reference proteome</keyword>